<comment type="subcellular location">
    <subcellularLocation>
        <location evidence="5">Cytoplasm</location>
    </subcellularLocation>
</comment>
<dbReference type="PANTHER" id="PTHR10695:SF46">
    <property type="entry name" value="BIFUNCTIONAL COENZYME A SYNTHASE-RELATED"/>
    <property type="match status" value="1"/>
</dbReference>
<dbReference type="InterPro" id="IPR001977">
    <property type="entry name" value="Depp_CoAkinase"/>
</dbReference>
<keyword evidence="5" id="KW-0963">Cytoplasm</keyword>
<feature type="coiled-coil region" evidence="7">
    <location>
        <begin position="169"/>
        <end position="203"/>
    </location>
</feature>
<feature type="binding site" evidence="5">
    <location>
        <begin position="12"/>
        <end position="17"/>
    </location>
    <ligand>
        <name>ATP</name>
        <dbReference type="ChEBI" id="CHEBI:30616"/>
    </ligand>
</feature>
<dbReference type="NCBIfam" id="TIGR00152">
    <property type="entry name" value="dephospho-CoA kinase"/>
    <property type="match status" value="1"/>
</dbReference>
<keyword evidence="3 5" id="KW-0067">ATP-binding</keyword>
<keyword evidence="7" id="KW-0175">Coiled coil</keyword>
<comment type="similarity">
    <text evidence="1 5">Belongs to the CoaE family.</text>
</comment>
<evidence type="ECO:0000313" key="8">
    <source>
        <dbReference type="EMBL" id="RDF05764.1"/>
    </source>
</evidence>
<comment type="catalytic activity">
    <reaction evidence="5">
        <text>3'-dephospho-CoA + ATP = ADP + CoA + H(+)</text>
        <dbReference type="Rhea" id="RHEA:18245"/>
        <dbReference type="ChEBI" id="CHEBI:15378"/>
        <dbReference type="ChEBI" id="CHEBI:30616"/>
        <dbReference type="ChEBI" id="CHEBI:57287"/>
        <dbReference type="ChEBI" id="CHEBI:57328"/>
        <dbReference type="ChEBI" id="CHEBI:456216"/>
        <dbReference type="EC" id="2.7.1.24"/>
    </reaction>
</comment>
<evidence type="ECO:0000256" key="3">
    <source>
        <dbReference type="ARBA" id="ARBA00022840"/>
    </source>
</evidence>
<dbReference type="PROSITE" id="PS51219">
    <property type="entry name" value="DPCK"/>
    <property type="match status" value="1"/>
</dbReference>
<accession>A0A369ZH19</accession>
<dbReference type="EC" id="2.7.1.24" evidence="5 6"/>
<comment type="function">
    <text evidence="5">Catalyzes the phosphorylation of the 3'-hydroxyl group of dephosphocoenzyme A to form coenzyme A.</text>
</comment>
<dbReference type="EMBL" id="QEQD01000001">
    <property type="protein sequence ID" value="RDF05764.1"/>
    <property type="molecule type" value="Genomic_DNA"/>
</dbReference>
<dbReference type="SUPFAM" id="SSF52540">
    <property type="entry name" value="P-loop containing nucleoside triphosphate hydrolases"/>
    <property type="match status" value="1"/>
</dbReference>
<dbReference type="HAMAP" id="MF_00376">
    <property type="entry name" value="Dephospho_CoA_kinase"/>
    <property type="match status" value="1"/>
</dbReference>
<dbReference type="STRING" id="735.B0185_00405"/>
<dbReference type="PANTHER" id="PTHR10695">
    <property type="entry name" value="DEPHOSPHO-COA KINASE-RELATED"/>
    <property type="match status" value="1"/>
</dbReference>
<dbReference type="Proteomes" id="UP000253999">
    <property type="component" value="Unassembled WGS sequence"/>
</dbReference>
<evidence type="ECO:0000256" key="6">
    <source>
        <dbReference type="NCBIfam" id="TIGR00152"/>
    </source>
</evidence>
<proteinExistence type="inferred from homology"/>
<dbReference type="GO" id="GO:0004140">
    <property type="term" value="F:dephospho-CoA kinase activity"/>
    <property type="evidence" value="ECO:0007669"/>
    <property type="project" value="UniProtKB-UniRule"/>
</dbReference>
<evidence type="ECO:0000256" key="1">
    <source>
        <dbReference type="ARBA" id="ARBA00009018"/>
    </source>
</evidence>
<dbReference type="UniPathway" id="UPA00241">
    <property type="reaction ID" value="UER00356"/>
</dbReference>
<dbReference type="GO" id="GO:0005737">
    <property type="term" value="C:cytoplasm"/>
    <property type="evidence" value="ECO:0007669"/>
    <property type="project" value="UniProtKB-SubCell"/>
</dbReference>
<evidence type="ECO:0000313" key="9">
    <source>
        <dbReference type="Proteomes" id="UP000253999"/>
    </source>
</evidence>
<reference evidence="8 9" key="1">
    <citation type="submission" date="2018-05" db="EMBL/GenBank/DDBJ databases">
        <title>Draft Genome Sequences for a Diverse set of 7 Haemophilus Species.</title>
        <authorList>
            <person name="Nichols M."/>
            <person name="Topaz N."/>
            <person name="Wang X."/>
            <person name="Wang X."/>
            <person name="Boxrud D."/>
        </authorList>
    </citation>
    <scope>NUCLEOTIDE SEQUENCE [LARGE SCALE GENOMIC DNA]</scope>
    <source>
        <strain evidence="8 9">C2010039593</strain>
    </source>
</reference>
<comment type="caution">
    <text evidence="8">The sequence shown here is derived from an EMBL/GenBank/DDBJ whole genome shotgun (WGS) entry which is preliminary data.</text>
</comment>
<keyword evidence="5 8" id="KW-0808">Transferase</keyword>
<evidence type="ECO:0000256" key="4">
    <source>
        <dbReference type="ARBA" id="ARBA00022993"/>
    </source>
</evidence>
<dbReference type="Pfam" id="PF01121">
    <property type="entry name" value="CoaE"/>
    <property type="match status" value="1"/>
</dbReference>
<protein>
    <recommendedName>
        <fullName evidence="5 6">Dephospho-CoA kinase</fullName>
        <ecNumber evidence="5 6">2.7.1.24</ecNumber>
    </recommendedName>
    <alternativeName>
        <fullName evidence="5">Dephosphocoenzyme A kinase</fullName>
    </alternativeName>
</protein>
<dbReference type="GO" id="GO:0015937">
    <property type="term" value="P:coenzyme A biosynthetic process"/>
    <property type="evidence" value="ECO:0007669"/>
    <property type="project" value="UniProtKB-UniRule"/>
</dbReference>
<organism evidence="8 9">
    <name type="scientific">Haemophilus parahaemolyticus</name>
    <dbReference type="NCBI Taxonomy" id="735"/>
    <lineage>
        <taxon>Bacteria</taxon>
        <taxon>Pseudomonadati</taxon>
        <taxon>Pseudomonadota</taxon>
        <taxon>Gammaproteobacteria</taxon>
        <taxon>Pasteurellales</taxon>
        <taxon>Pasteurellaceae</taxon>
        <taxon>Haemophilus</taxon>
    </lineage>
</organism>
<evidence type="ECO:0000256" key="2">
    <source>
        <dbReference type="ARBA" id="ARBA00022741"/>
    </source>
</evidence>
<dbReference type="Gene3D" id="3.40.50.300">
    <property type="entry name" value="P-loop containing nucleotide triphosphate hydrolases"/>
    <property type="match status" value="1"/>
</dbReference>
<dbReference type="InterPro" id="IPR027417">
    <property type="entry name" value="P-loop_NTPase"/>
</dbReference>
<evidence type="ECO:0000256" key="5">
    <source>
        <dbReference type="HAMAP-Rule" id="MF_00376"/>
    </source>
</evidence>
<dbReference type="AlphaFoldDB" id="A0A369ZH19"/>
<dbReference type="CDD" id="cd02022">
    <property type="entry name" value="DPCK"/>
    <property type="match status" value="1"/>
</dbReference>
<evidence type="ECO:0000256" key="7">
    <source>
        <dbReference type="SAM" id="Coils"/>
    </source>
</evidence>
<comment type="pathway">
    <text evidence="5">Cofactor biosynthesis; coenzyme A biosynthesis; CoA from (R)-pantothenate: step 5/5.</text>
</comment>
<dbReference type="GO" id="GO:0005524">
    <property type="term" value="F:ATP binding"/>
    <property type="evidence" value="ECO:0007669"/>
    <property type="project" value="UniProtKB-UniRule"/>
</dbReference>
<gene>
    <name evidence="5" type="primary">coaE</name>
    <name evidence="8" type="ORF">DPV98_00355</name>
</gene>
<name>A0A369ZH19_HAEPH</name>
<dbReference type="RefSeq" id="WP_111312160.1">
    <property type="nucleotide sequence ID" value="NZ_CAUQRN010000001.1"/>
</dbReference>
<keyword evidence="2 5" id="KW-0547">Nucleotide-binding</keyword>
<keyword evidence="5 8" id="KW-0418">Kinase</keyword>
<sequence>MPYVVGLTGGIGSGKSTIGDLFLALGVPVIDADIIARKVVEKGSPLLAELVSHFGIDVLTEQEELNRAKLREIIFSHPDKKTWLNQLLHPAIRNEMLAQVEQCQQPYVILMVPLLIENNLIHLCDRILVVDVLPETQIERATKRDNNKAEIIQNIMASQVSREKRLSYADDIIDNNQPLEQNLEKIKKQINELHQIYLKKAEEKQCQN</sequence>
<keyword evidence="4 5" id="KW-0173">Coenzyme A biosynthesis</keyword>